<dbReference type="PANTHER" id="PTHR31891">
    <property type="entry name" value="FORMAMIDASE C869.04-RELATED"/>
    <property type="match status" value="1"/>
</dbReference>
<organism evidence="2 3">
    <name type="scientific">Congregibacter litoralis KT71</name>
    <dbReference type="NCBI Taxonomy" id="314285"/>
    <lineage>
        <taxon>Bacteria</taxon>
        <taxon>Pseudomonadati</taxon>
        <taxon>Pseudomonadota</taxon>
        <taxon>Gammaproteobacteria</taxon>
        <taxon>Cellvibrionales</taxon>
        <taxon>Halieaceae</taxon>
        <taxon>Congregibacter</taxon>
    </lineage>
</organism>
<evidence type="ECO:0000313" key="3">
    <source>
        <dbReference type="Proteomes" id="UP000019205"/>
    </source>
</evidence>
<proteinExistence type="predicted"/>
<dbReference type="HOGENOM" id="CLU_032013_0_1_6"/>
<reference evidence="2 3" key="2">
    <citation type="journal article" date="2009" name="PLoS ONE">
        <title>The photosynthetic apparatus and its regulation in the aerobic gammaproteobacterium Congregibacter litoralis gen. nov., sp. nov.</title>
        <authorList>
            <person name="Spring S."/>
            <person name="Lunsdorf H."/>
            <person name="Fuchs B.M."/>
            <person name="Tindall B.J."/>
        </authorList>
    </citation>
    <scope>NUCLEOTIDE SEQUENCE [LARGE SCALE GENOMIC DNA]</scope>
    <source>
        <strain evidence="2">KT71</strain>
    </source>
</reference>
<dbReference type="AlphaFoldDB" id="A4A9S6"/>
<dbReference type="Pfam" id="PF03069">
    <property type="entry name" value="FmdA_AmdA"/>
    <property type="match status" value="1"/>
</dbReference>
<dbReference type="eggNOG" id="COG2421">
    <property type="taxonomic scope" value="Bacteria"/>
</dbReference>
<dbReference type="Gene3D" id="3.10.28.20">
    <property type="entry name" value="Acetamidase/Formamidase-like domains"/>
    <property type="match status" value="1"/>
</dbReference>
<dbReference type="EMBL" id="AAOA02000004">
    <property type="protein sequence ID" value="EAQ97243.1"/>
    <property type="molecule type" value="Genomic_DNA"/>
</dbReference>
<evidence type="ECO:0000313" key="2">
    <source>
        <dbReference type="EMBL" id="EAQ97243.1"/>
    </source>
</evidence>
<evidence type="ECO:0000256" key="1">
    <source>
        <dbReference type="SAM" id="SignalP"/>
    </source>
</evidence>
<name>A4A9S6_9GAMM</name>
<dbReference type="STRING" id="314285.KT71_07684"/>
<gene>
    <name evidence="2" type="ORF">KT71_07684</name>
</gene>
<reference evidence="2 3" key="1">
    <citation type="journal article" date="2007" name="Proc. Natl. Acad. Sci. U.S.A.">
        <title>Characterization of a marine gammaproteobacterium capable of aerobic anoxygenic photosynthesis.</title>
        <authorList>
            <person name="Fuchs B.M."/>
            <person name="Spring S."/>
            <person name="Teeling H."/>
            <person name="Quast C."/>
            <person name="Wulf J."/>
            <person name="Schattenhofer M."/>
            <person name="Yan S."/>
            <person name="Ferriera S."/>
            <person name="Johnson J."/>
            <person name="Glockner F.O."/>
            <person name="Amann R."/>
        </authorList>
    </citation>
    <scope>NUCLEOTIDE SEQUENCE [LARGE SCALE GENOMIC DNA]</scope>
    <source>
        <strain evidence="2">KT71</strain>
    </source>
</reference>
<protein>
    <submittedName>
        <fullName evidence="2">Putative acetamidase/formamidase</fullName>
        <ecNumber evidence="2">3.5.1.49</ecNumber>
    </submittedName>
</protein>
<dbReference type="Proteomes" id="UP000019205">
    <property type="component" value="Chromosome"/>
</dbReference>
<keyword evidence="3" id="KW-1185">Reference proteome</keyword>
<dbReference type="GO" id="GO:0004328">
    <property type="term" value="F:formamidase activity"/>
    <property type="evidence" value="ECO:0007669"/>
    <property type="project" value="UniProtKB-EC"/>
</dbReference>
<feature type="signal peptide" evidence="1">
    <location>
        <begin position="1"/>
        <end position="25"/>
    </location>
</feature>
<dbReference type="RefSeq" id="WP_008293960.1">
    <property type="nucleotide sequence ID" value="NZ_CM002299.1"/>
</dbReference>
<dbReference type="OrthoDB" id="9785236at2"/>
<comment type="caution">
    <text evidence="2">The sequence shown here is derived from an EMBL/GenBank/DDBJ whole genome shotgun (WGS) entry which is preliminary data.</text>
</comment>
<feature type="chain" id="PRO_5005659535" evidence="1">
    <location>
        <begin position="26"/>
        <end position="415"/>
    </location>
</feature>
<accession>A4A9S6</accession>
<keyword evidence="2" id="KW-0378">Hydrolase</keyword>
<dbReference type="Gene3D" id="2.60.120.580">
    <property type="entry name" value="Acetamidase/Formamidase-like domains"/>
    <property type="match status" value="1"/>
</dbReference>
<dbReference type="InterPro" id="IPR004304">
    <property type="entry name" value="FmdA_AmdA"/>
</dbReference>
<keyword evidence="1" id="KW-0732">Signal</keyword>
<dbReference type="EC" id="3.5.1.49" evidence="2"/>
<sequence length="415" mass="43981">MCKRRFLFGLLAPMSILVLSAASNAQVVLGDVSVPCAEDSACMNRLHPEIPMVATADPGEPIVFHGRDAFDLFLDPDEFSSAPDIPREGIGIVHALTGPVHIRGAKAGDVLAVKLDSLKAASVGWTQAAPIGFAGEQFGQDVRFIVWRINKDYAESDALPGVRIPNASFPGVITTLPGQQLLADVLKREGQLMGLGGAVLPPDPSEAQPSALCGPEGSKPSECLRTVPPREHGGNMDIRYMTSGTTVYLPCYIDGCGLAVGDFHYAQGDGEVSGTAIEMGGTLTVTASIVKNPPDLKYGPHYEGPAKVLKIPSQRFYATTGFPLKEPGTVPANLAYLASDRIADLSNLSTDVHLAARNALAAMIDYIVSEYGYDRAQAYMIASVAVDLRIGQLVDIPNVGVTAILPLDIFVEKAK</sequence>
<dbReference type="PANTHER" id="PTHR31891:SF1">
    <property type="entry name" value="FORMAMIDASE C869.04-RELATED"/>
    <property type="match status" value="1"/>
</dbReference>
<dbReference type="SUPFAM" id="SSF141130">
    <property type="entry name" value="Acetamidase/Formamidase-like"/>
    <property type="match status" value="1"/>
</dbReference>